<evidence type="ECO:0008006" key="3">
    <source>
        <dbReference type="Google" id="ProtNLM"/>
    </source>
</evidence>
<evidence type="ECO:0000313" key="2">
    <source>
        <dbReference type="Proteomes" id="UP000886689"/>
    </source>
</evidence>
<sequence length="171" mass="18000">MSFTGHSLGGGLAAAQAMRVNGTAITFNAEGLSDGTIRRNELNTMGADQRITAFYVNGEVLSRLQDSPVSSAITLGLGTVPKNIFALGGVIGDVFSGERPSFSSVGLPIVASAPGTRVEMPAFNLAGQQLGVWDRLTDTVSLHFMDYALKSMQTQLQPNGALPSSYLKNIH</sequence>
<evidence type="ECO:0000313" key="1">
    <source>
        <dbReference type="EMBL" id="MBK8525112.1"/>
    </source>
</evidence>
<gene>
    <name evidence="1" type="ORF">IPL58_14365</name>
</gene>
<name>A0A9D7K5P6_9PROT</name>
<proteinExistence type="predicted"/>
<protein>
    <recommendedName>
        <fullName evidence="3">Fungal lipase-like domain-containing protein</fullName>
    </recommendedName>
</protein>
<dbReference type="Pfam" id="PF26363">
    <property type="entry name" value="Phospholipase-like"/>
    <property type="match status" value="1"/>
</dbReference>
<organism evidence="1 2">
    <name type="scientific">Candidatus Proximibacter danicus</name>
    <dbReference type="NCBI Taxonomy" id="2954365"/>
    <lineage>
        <taxon>Bacteria</taxon>
        <taxon>Pseudomonadati</taxon>
        <taxon>Pseudomonadota</taxon>
        <taxon>Betaproteobacteria</taxon>
        <taxon>Candidatus Proximibacter</taxon>
    </lineage>
</organism>
<comment type="caution">
    <text evidence="1">The sequence shown here is derived from an EMBL/GenBank/DDBJ whole genome shotgun (WGS) entry which is preliminary data.</text>
</comment>
<dbReference type="Proteomes" id="UP000886689">
    <property type="component" value="Unassembled WGS sequence"/>
</dbReference>
<accession>A0A9D7K5P6</accession>
<reference evidence="1" key="1">
    <citation type="submission" date="2020-10" db="EMBL/GenBank/DDBJ databases">
        <title>Connecting structure to function with the recovery of over 1000 high-quality activated sludge metagenome-assembled genomes encoding full-length rRNA genes using long-read sequencing.</title>
        <authorList>
            <person name="Singleton C.M."/>
            <person name="Petriglieri F."/>
            <person name="Kristensen J.M."/>
            <person name="Kirkegaard R.H."/>
            <person name="Michaelsen T.Y."/>
            <person name="Andersen M.H."/>
            <person name="Karst S.M."/>
            <person name="Dueholm M.S."/>
            <person name="Nielsen P.H."/>
            <person name="Albertsen M."/>
        </authorList>
    </citation>
    <scope>NUCLEOTIDE SEQUENCE</scope>
    <source>
        <strain evidence="1">Hirt_18-Q3-R61-65_BATAC.395</strain>
    </source>
</reference>
<dbReference type="AlphaFoldDB" id="A0A9D7K5P6"/>
<dbReference type="EMBL" id="JADJUC010000027">
    <property type="protein sequence ID" value="MBK8525112.1"/>
    <property type="molecule type" value="Genomic_DNA"/>
</dbReference>